<name>A0A3E0TND9_9GAMM</name>
<dbReference type="NCBIfam" id="TIGR00254">
    <property type="entry name" value="GGDEF"/>
    <property type="match status" value="1"/>
</dbReference>
<dbReference type="Pfam" id="PF00990">
    <property type="entry name" value="GGDEF"/>
    <property type="match status" value="1"/>
</dbReference>
<dbReference type="AlphaFoldDB" id="A0A3E0TND9"/>
<feature type="coiled-coil region" evidence="4">
    <location>
        <begin position="301"/>
        <end position="350"/>
    </location>
</feature>
<dbReference type="InterPro" id="IPR050469">
    <property type="entry name" value="Diguanylate_Cyclase"/>
</dbReference>
<accession>A0A3E0TND9</accession>
<dbReference type="OrthoDB" id="9812260at2"/>
<evidence type="ECO:0000313" key="6">
    <source>
        <dbReference type="EMBL" id="REL25770.1"/>
    </source>
</evidence>
<dbReference type="PANTHER" id="PTHR45138">
    <property type="entry name" value="REGULATORY COMPONENTS OF SENSORY TRANSDUCTION SYSTEM"/>
    <property type="match status" value="1"/>
</dbReference>
<comment type="catalytic activity">
    <reaction evidence="3">
        <text>2 GTP = 3',3'-c-di-GMP + 2 diphosphate</text>
        <dbReference type="Rhea" id="RHEA:24898"/>
        <dbReference type="ChEBI" id="CHEBI:33019"/>
        <dbReference type="ChEBI" id="CHEBI:37565"/>
        <dbReference type="ChEBI" id="CHEBI:58805"/>
        <dbReference type="EC" id="2.7.7.65"/>
    </reaction>
</comment>
<evidence type="ECO:0000259" key="5">
    <source>
        <dbReference type="PROSITE" id="PS50887"/>
    </source>
</evidence>
<dbReference type="GO" id="GO:1902201">
    <property type="term" value="P:negative regulation of bacterial-type flagellum-dependent cell motility"/>
    <property type="evidence" value="ECO:0007669"/>
    <property type="project" value="TreeGrafter"/>
</dbReference>
<keyword evidence="4" id="KW-0175">Coiled coil</keyword>
<evidence type="ECO:0000256" key="1">
    <source>
        <dbReference type="ARBA" id="ARBA00001946"/>
    </source>
</evidence>
<sequence length="529" mass="58902">MSSPDLQSLKRTNTELKRAIKYFIEIAPSSGPLAVQVNNIKEALKSNEATFTFAALVEQFAKMKKNFDNVDYQNQKRDVAKFKSTIRKSGTRNLSSNQLEKVEDILSELNASQPPHALLVSAGHALDYFAADLSNLRESSNVVVKAEDVVTQETGVVAADVHLASKRLLKDVVVVTKQLSKTYPNDDFIRGILNEALNVKEGKGTFFTAINLLERTTTYLTLLIQQERCATEEMLNDIHANLVTAISQTSVIKKLVESTQGNCDEVSKSMVLELQNMEAKAQKIDSLEGMQQHIKHSVSLIAKLMNSYADEQKEIHRTNEATILDLTNKIESTSNFVDKLEKQLNVAEETSLIDELTTIGNRKGYVLRINDERRHWQKTKQPLSLMVIDVDNFKRINDTYGHSIGDQVLKCLGQTLKKHIRNSDYVARFGGEEFVIILPATDADRAVQIAQKIQGVVNSLKFELRKKSTTLKMTCSFGIANFSSALSNSTDVFNLADSALYQAKENGRDCIVVAKGDKLVKVEPAQATA</sequence>
<dbReference type="RefSeq" id="WP_116006896.1">
    <property type="nucleotide sequence ID" value="NZ_QUOU01000001.1"/>
</dbReference>
<comment type="caution">
    <text evidence="6">The sequence shown here is derived from an EMBL/GenBank/DDBJ whole genome shotgun (WGS) entry which is preliminary data.</text>
</comment>
<feature type="domain" description="GGDEF" evidence="5">
    <location>
        <begin position="381"/>
        <end position="516"/>
    </location>
</feature>
<reference evidence="6 7" key="1">
    <citation type="submission" date="2018-08" db="EMBL/GenBank/DDBJ databases">
        <title>Thalassotalea euphylliae genome.</title>
        <authorList>
            <person name="Summers S."/>
            <person name="Rice S.A."/>
            <person name="Freckelton M.L."/>
            <person name="Nedved B.T."/>
            <person name="Hadfield M.G."/>
        </authorList>
    </citation>
    <scope>NUCLEOTIDE SEQUENCE [LARGE SCALE GENOMIC DNA]</scope>
    <source>
        <strain evidence="6 7">H1</strain>
    </source>
</reference>
<organism evidence="6 7">
    <name type="scientific">Thalassotalea euphylliae</name>
    <dbReference type="NCBI Taxonomy" id="1655234"/>
    <lineage>
        <taxon>Bacteria</taxon>
        <taxon>Pseudomonadati</taxon>
        <taxon>Pseudomonadota</taxon>
        <taxon>Gammaproteobacteria</taxon>
        <taxon>Alteromonadales</taxon>
        <taxon>Colwelliaceae</taxon>
        <taxon>Thalassotalea</taxon>
    </lineage>
</organism>
<dbReference type="FunFam" id="3.30.70.270:FF:000001">
    <property type="entry name" value="Diguanylate cyclase domain protein"/>
    <property type="match status" value="1"/>
</dbReference>
<dbReference type="GO" id="GO:0043709">
    <property type="term" value="P:cell adhesion involved in single-species biofilm formation"/>
    <property type="evidence" value="ECO:0007669"/>
    <property type="project" value="TreeGrafter"/>
</dbReference>
<dbReference type="GO" id="GO:0052621">
    <property type="term" value="F:diguanylate cyclase activity"/>
    <property type="evidence" value="ECO:0007669"/>
    <property type="project" value="UniProtKB-EC"/>
</dbReference>
<proteinExistence type="predicted"/>
<comment type="cofactor">
    <cofactor evidence="1">
        <name>Mg(2+)</name>
        <dbReference type="ChEBI" id="CHEBI:18420"/>
    </cofactor>
</comment>
<dbReference type="GO" id="GO:0005886">
    <property type="term" value="C:plasma membrane"/>
    <property type="evidence" value="ECO:0007669"/>
    <property type="project" value="TreeGrafter"/>
</dbReference>
<protein>
    <recommendedName>
        <fullName evidence="2">diguanylate cyclase</fullName>
        <ecNumber evidence="2">2.7.7.65</ecNumber>
    </recommendedName>
</protein>
<evidence type="ECO:0000256" key="2">
    <source>
        <dbReference type="ARBA" id="ARBA00012528"/>
    </source>
</evidence>
<dbReference type="CDD" id="cd01949">
    <property type="entry name" value="GGDEF"/>
    <property type="match status" value="1"/>
</dbReference>
<dbReference type="PANTHER" id="PTHR45138:SF9">
    <property type="entry name" value="DIGUANYLATE CYCLASE DGCM-RELATED"/>
    <property type="match status" value="1"/>
</dbReference>
<gene>
    <name evidence="6" type="ORF">DXX93_03830</name>
</gene>
<dbReference type="Proteomes" id="UP000256478">
    <property type="component" value="Unassembled WGS sequence"/>
</dbReference>
<dbReference type="InterPro" id="IPR043128">
    <property type="entry name" value="Rev_trsase/Diguanyl_cyclase"/>
</dbReference>
<dbReference type="InterPro" id="IPR000160">
    <property type="entry name" value="GGDEF_dom"/>
</dbReference>
<evidence type="ECO:0000256" key="4">
    <source>
        <dbReference type="SAM" id="Coils"/>
    </source>
</evidence>
<dbReference type="Gene3D" id="3.30.70.270">
    <property type="match status" value="1"/>
</dbReference>
<dbReference type="SMART" id="SM00267">
    <property type="entry name" value="GGDEF"/>
    <property type="match status" value="1"/>
</dbReference>
<dbReference type="PROSITE" id="PS50887">
    <property type="entry name" value="GGDEF"/>
    <property type="match status" value="1"/>
</dbReference>
<dbReference type="EMBL" id="QUOU01000001">
    <property type="protein sequence ID" value="REL25770.1"/>
    <property type="molecule type" value="Genomic_DNA"/>
</dbReference>
<evidence type="ECO:0000256" key="3">
    <source>
        <dbReference type="ARBA" id="ARBA00034247"/>
    </source>
</evidence>
<dbReference type="EC" id="2.7.7.65" evidence="2"/>
<dbReference type="SUPFAM" id="SSF55073">
    <property type="entry name" value="Nucleotide cyclase"/>
    <property type="match status" value="1"/>
</dbReference>
<dbReference type="InterPro" id="IPR029787">
    <property type="entry name" value="Nucleotide_cyclase"/>
</dbReference>
<evidence type="ECO:0000313" key="7">
    <source>
        <dbReference type="Proteomes" id="UP000256478"/>
    </source>
</evidence>